<feature type="chain" id="PRO_5045868866" description="Thioredoxin domain-containing protein" evidence="1">
    <location>
        <begin position="20"/>
        <end position="274"/>
    </location>
</feature>
<keyword evidence="1" id="KW-0732">Signal</keyword>
<sequence>MMQLIMLSLLILCAFSATAHSCPTSYSHYIKNLNTYLQDDITGLDNITKEFNTCYLLREALDDGTLLHLEYLRNVAYMTGEHSVIADAKHIFLTLSASEGSQEKYKKLLDIALLYRDFDFARAIKDKYTTDREIPPNLTYLHPRNLLVNTDNGWQWIGFTFPEGGHIVVVGNEFCAFSHAFHQFLQTAENTNPLLAKKVTWISPIDLEFETGTLINDIYRTAEWPEIDVWETPSIYFYYNGKLVSKMLGWPNTGKRDEFLAHLSEIGLTMLPEQ</sequence>
<dbReference type="RefSeq" id="WP_189433220.1">
    <property type="nucleotide sequence ID" value="NZ_BNAO01000005.1"/>
</dbReference>
<feature type="signal peptide" evidence="1">
    <location>
        <begin position="1"/>
        <end position="19"/>
    </location>
</feature>
<keyword evidence="3" id="KW-1185">Reference proteome</keyword>
<evidence type="ECO:0008006" key="4">
    <source>
        <dbReference type="Google" id="ProtNLM"/>
    </source>
</evidence>
<reference evidence="3" key="1">
    <citation type="journal article" date="2019" name="Int. J. Syst. Evol. Microbiol.">
        <title>The Global Catalogue of Microorganisms (GCM) 10K type strain sequencing project: providing services to taxonomists for standard genome sequencing and annotation.</title>
        <authorList>
            <consortium name="The Broad Institute Genomics Platform"/>
            <consortium name="The Broad Institute Genome Sequencing Center for Infectious Disease"/>
            <person name="Wu L."/>
            <person name="Ma J."/>
        </authorList>
    </citation>
    <scope>NUCLEOTIDE SEQUENCE [LARGE SCALE GENOMIC DNA]</scope>
    <source>
        <strain evidence="3">CGMCC 1.7003</strain>
    </source>
</reference>
<gene>
    <name evidence="2" type="ORF">GCM10010919_23770</name>
</gene>
<proteinExistence type="predicted"/>
<evidence type="ECO:0000256" key="1">
    <source>
        <dbReference type="SAM" id="SignalP"/>
    </source>
</evidence>
<evidence type="ECO:0000313" key="2">
    <source>
        <dbReference type="EMBL" id="GHG71911.1"/>
    </source>
</evidence>
<organism evidence="2 3">
    <name type="scientific">Alishewanella longhuensis</name>
    <dbReference type="NCBI Taxonomy" id="1091037"/>
    <lineage>
        <taxon>Bacteria</taxon>
        <taxon>Pseudomonadati</taxon>
        <taxon>Pseudomonadota</taxon>
        <taxon>Gammaproteobacteria</taxon>
        <taxon>Alteromonadales</taxon>
        <taxon>Alteromonadaceae</taxon>
        <taxon>Alishewanella</taxon>
    </lineage>
</organism>
<accession>A0ABQ3KZ83</accession>
<comment type="caution">
    <text evidence="2">The sequence shown here is derived from an EMBL/GenBank/DDBJ whole genome shotgun (WGS) entry which is preliminary data.</text>
</comment>
<protein>
    <recommendedName>
        <fullName evidence="4">Thioredoxin domain-containing protein</fullName>
    </recommendedName>
</protein>
<evidence type="ECO:0000313" key="3">
    <source>
        <dbReference type="Proteomes" id="UP000659697"/>
    </source>
</evidence>
<dbReference type="EMBL" id="BNAO01000005">
    <property type="protein sequence ID" value="GHG71911.1"/>
    <property type="molecule type" value="Genomic_DNA"/>
</dbReference>
<name>A0ABQ3KZ83_9ALTE</name>
<dbReference type="Proteomes" id="UP000659697">
    <property type="component" value="Unassembled WGS sequence"/>
</dbReference>